<dbReference type="RefSeq" id="WP_107672980.1">
    <property type="nucleotide sequence ID" value="NZ_PZKE01000006.1"/>
</dbReference>
<organism evidence="2 3">
    <name type="scientific">Fuscovulum blasticum DSM 2131</name>
    <dbReference type="NCBI Taxonomy" id="1188250"/>
    <lineage>
        <taxon>Bacteria</taxon>
        <taxon>Pseudomonadati</taxon>
        <taxon>Pseudomonadota</taxon>
        <taxon>Alphaproteobacteria</taxon>
        <taxon>Rhodobacterales</taxon>
        <taxon>Paracoccaceae</taxon>
        <taxon>Pseudogemmobacter</taxon>
    </lineage>
</organism>
<evidence type="ECO:0000259" key="1">
    <source>
        <dbReference type="Pfam" id="PF00565"/>
    </source>
</evidence>
<protein>
    <submittedName>
        <fullName evidence="2">Nuclease</fullName>
    </submittedName>
</protein>
<dbReference type="AlphaFoldDB" id="A0A2T4JA71"/>
<accession>A0A2T4JA71</accession>
<evidence type="ECO:0000313" key="2">
    <source>
        <dbReference type="EMBL" id="PTE14728.1"/>
    </source>
</evidence>
<sequence length="142" mass="14959">MRLDATLVAYCGLTVFALLRFADWAAPVPLPGGACRVGYVYDGDSVELICPDLTETARLIGLDTPELKGACAAETAAAGAAKAALTAAVRRAKRVEIGIEGRDRYDRPLVHLVLDGTDAADVMLKAGHGRPYDGGAREGWCD</sequence>
<evidence type="ECO:0000313" key="3">
    <source>
        <dbReference type="Proteomes" id="UP000241362"/>
    </source>
</evidence>
<dbReference type="EMBL" id="PZKE01000006">
    <property type="protein sequence ID" value="PTE14728.1"/>
    <property type="molecule type" value="Genomic_DNA"/>
</dbReference>
<dbReference type="SUPFAM" id="SSF50199">
    <property type="entry name" value="Staphylococcal nuclease"/>
    <property type="match status" value="1"/>
</dbReference>
<dbReference type="InterPro" id="IPR016071">
    <property type="entry name" value="Staphylococal_nuclease_OB-fold"/>
</dbReference>
<dbReference type="Gene3D" id="2.40.50.90">
    <property type="match status" value="1"/>
</dbReference>
<keyword evidence="3" id="KW-1185">Reference proteome</keyword>
<gene>
    <name evidence="2" type="ORF">C5F44_07930</name>
</gene>
<comment type="caution">
    <text evidence="2">The sequence shown here is derived from an EMBL/GenBank/DDBJ whole genome shotgun (WGS) entry which is preliminary data.</text>
</comment>
<dbReference type="Pfam" id="PF00565">
    <property type="entry name" value="SNase"/>
    <property type="match status" value="1"/>
</dbReference>
<feature type="domain" description="TNase-like" evidence="1">
    <location>
        <begin position="57"/>
        <end position="130"/>
    </location>
</feature>
<name>A0A2T4JA71_FUSBL</name>
<proteinExistence type="predicted"/>
<dbReference type="InterPro" id="IPR035437">
    <property type="entry name" value="SNase_OB-fold_sf"/>
</dbReference>
<dbReference type="Proteomes" id="UP000241362">
    <property type="component" value="Unassembled WGS sequence"/>
</dbReference>
<reference evidence="2 3" key="1">
    <citation type="submission" date="2018-03" db="EMBL/GenBank/DDBJ databases">
        <title>Rhodobacter blasticus.</title>
        <authorList>
            <person name="Meyer T.E."/>
            <person name="Miller S."/>
            <person name="Lodha T."/>
            <person name="Gandham S."/>
            <person name="Chintalapati S."/>
            <person name="Chintalapati V.R."/>
        </authorList>
    </citation>
    <scope>NUCLEOTIDE SEQUENCE [LARGE SCALE GENOMIC DNA]</scope>
    <source>
        <strain evidence="2 3">DSM 2131</strain>
    </source>
</reference>